<dbReference type="GO" id="GO:0030163">
    <property type="term" value="P:protein catabolic process"/>
    <property type="evidence" value="ECO:0007669"/>
    <property type="project" value="UniProtKB-UniRule"/>
</dbReference>
<keyword evidence="2 4" id="KW-0808">Transferase</keyword>
<comment type="catalytic activity">
    <reaction evidence="4">
        <text>N-terminal L-lysyl-[protein] + L-leucyl-tRNA(Leu) = N-terminal L-leucyl-L-lysyl-[protein] + tRNA(Leu) + H(+)</text>
        <dbReference type="Rhea" id="RHEA:12340"/>
        <dbReference type="Rhea" id="RHEA-COMP:9613"/>
        <dbReference type="Rhea" id="RHEA-COMP:9622"/>
        <dbReference type="Rhea" id="RHEA-COMP:12670"/>
        <dbReference type="Rhea" id="RHEA-COMP:12671"/>
        <dbReference type="ChEBI" id="CHEBI:15378"/>
        <dbReference type="ChEBI" id="CHEBI:65249"/>
        <dbReference type="ChEBI" id="CHEBI:78442"/>
        <dbReference type="ChEBI" id="CHEBI:78494"/>
        <dbReference type="ChEBI" id="CHEBI:133043"/>
        <dbReference type="EC" id="2.3.2.6"/>
    </reaction>
</comment>
<name>A0A1Y6B909_9BACT</name>
<keyword evidence="6" id="KW-1185">Reference proteome</keyword>
<dbReference type="SUPFAM" id="SSF55729">
    <property type="entry name" value="Acyl-CoA N-acyltransferases (Nat)"/>
    <property type="match status" value="1"/>
</dbReference>
<keyword evidence="1 4" id="KW-0963">Cytoplasm</keyword>
<dbReference type="AlphaFoldDB" id="A0A1Y6B909"/>
<keyword evidence="3 4" id="KW-0012">Acyltransferase</keyword>
<gene>
    <name evidence="4" type="primary">aat</name>
    <name evidence="5" type="ORF">SAMN06296036_102391</name>
</gene>
<accession>A0A1Y6B909</accession>
<organism evidence="5 6">
    <name type="scientific">Pseudobacteriovorax antillogorgiicola</name>
    <dbReference type="NCBI Taxonomy" id="1513793"/>
    <lineage>
        <taxon>Bacteria</taxon>
        <taxon>Pseudomonadati</taxon>
        <taxon>Bdellovibrionota</taxon>
        <taxon>Oligoflexia</taxon>
        <taxon>Oligoflexales</taxon>
        <taxon>Pseudobacteriovoracaceae</taxon>
        <taxon>Pseudobacteriovorax</taxon>
    </lineage>
</organism>
<comment type="function">
    <text evidence="4">Functions in the N-end rule pathway of protein degradation where it conjugates Leu, Phe and, less efficiently, Met from aminoacyl-tRNAs to the N-termini of proteins containing an N-terminal arginine or lysine.</text>
</comment>
<dbReference type="GO" id="GO:0008914">
    <property type="term" value="F:leucyl-tRNA--protein transferase activity"/>
    <property type="evidence" value="ECO:0007669"/>
    <property type="project" value="UniProtKB-UniRule"/>
</dbReference>
<comment type="catalytic activity">
    <reaction evidence="4">
        <text>L-phenylalanyl-tRNA(Phe) + an N-terminal L-alpha-aminoacyl-[protein] = an N-terminal L-phenylalanyl-L-alpha-aminoacyl-[protein] + tRNA(Phe)</text>
        <dbReference type="Rhea" id="RHEA:43632"/>
        <dbReference type="Rhea" id="RHEA-COMP:9668"/>
        <dbReference type="Rhea" id="RHEA-COMP:9699"/>
        <dbReference type="Rhea" id="RHEA-COMP:10636"/>
        <dbReference type="Rhea" id="RHEA-COMP:10637"/>
        <dbReference type="ChEBI" id="CHEBI:78442"/>
        <dbReference type="ChEBI" id="CHEBI:78531"/>
        <dbReference type="ChEBI" id="CHEBI:78597"/>
        <dbReference type="ChEBI" id="CHEBI:83561"/>
        <dbReference type="EC" id="2.3.2.6"/>
    </reaction>
</comment>
<dbReference type="GO" id="GO:0005737">
    <property type="term" value="C:cytoplasm"/>
    <property type="evidence" value="ECO:0007669"/>
    <property type="project" value="UniProtKB-SubCell"/>
</dbReference>
<comment type="catalytic activity">
    <reaction evidence="4">
        <text>N-terminal L-arginyl-[protein] + L-leucyl-tRNA(Leu) = N-terminal L-leucyl-L-arginyl-[protein] + tRNA(Leu) + H(+)</text>
        <dbReference type="Rhea" id="RHEA:50416"/>
        <dbReference type="Rhea" id="RHEA-COMP:9613"/>
        <dbReference type="Rhea" id="RHEA-COMP:9622"/>
        <dbReference type="Rhea" id="RHEA-COMP:12672"/>
        <dbReference type="Rhea" id="RHEA-COMP:12673"/>
        <dbReference type="ChEBI" id="CHEBI:15378"/>
        <dbReference type="ChEBI" id="CHEBI:64719"/>
        <dbReference type="ChEBI" id="CHEBI:78442"/>
        <dbReference type="ChEBI" id="CHEBI:78494"/>
        <dbReference type="ChEBI" id="CHEBI:133044"/>
        <dbReference type="EC" id="2.3.2.6"/>
    </reaction>
</comment>
<comment type="similarity">
    <text evidence="4">Belongs to the L/F-transferase family.</text>
</comment>
<dbReference type="HAMAP" id="MF_00688">
    <property type="entry name" value="Leu_Phe_trans"/>
    <property type="match status" value="1"/>
</dbReference>
<dbReference type="EC" id="2.3.2.6" evidence="4"/>
<dbReference type="EMBL" id="FWZT01000002">
    <property type="protein sequence ID" value="SME97819.1"/>
    <property type="molecule type" value="Genomic_DNA"/>
</dbReference>
<dbReference type="InterPro" id="IPR016181">
    <property type="entry name" value="Acyl_CoA_acyltransferase"/>
</dbReference>
<dbReference type="Pfam" id="PF03588">
    <property type="entry name" value="Leu_Phe_trans"/>
    <property type="match status" value="1"/>
</dbReference>
<evidence type="ECO:0000256" key="1">
    <source>
        <dbReference type="ARBA" id="ARBA00022490"/>
    </source>
</evidence>
<dbReference type="STRING" id="1513793.SAMN06296036_102391"/>
<evidence type="ECO:0000313" key="6">
    <source>
        <dbReference type="Proteomes" id="UP000192907"/>
    </source>
</evidence>
<evidence type="ECO:0000313" key="5">
    <source>
        <dbReference type="EMBL" id="SME97819.1"/>
    </source>
</evidence>
<protein>
    <recommendedName>
        <fullName evidence="4">Leucyl/phenylalanyl-tRNA--protein transferase</fullName>
        <ecNumber evidence="4">2.3.2.6</ecNumber>
    </recommendedName>
    <alternativeName>
        <fullName evidence="4">L/F-transferase</fullName>
    </alternativeName>
    <alternativeName>
        <fullName evidence="4">Leucyltransferase</fullName>
    </alternativeName>
    <alternativeName>
        <fullName evidence="4">Phenyalanyltransferase</fullName>
    </alternativeName>
</protein>
<evidence type="ECO:0000256" key="4">
    <source>
        <dbReference type="HAMAP-Rule" id="MF_00688"/>
    </source>
</evidence>
<dbReference type="InterPro" id="IPR042221">
    <property type="entry name" value="Leu/Phe-tRNA_Trfase_N"/>
</dbReference>
<reference evidence="6" key="1">
    <citation type="submission" date="2017-04" db="EMBL/GenBank/DDBJ databases">
        <authorList>
            <person name="Varghese N."/>
            <person name="Submissions S."/>
        </authorList>
    </citation>
    <scope>NUCLEOTIDE SEQUENCE [LARGE SCALE GENOMIC DNA]</scope>
    <source>
        <strain evidence="6">RKEM611</strain>
    </source>
</reference>
<dbReference type="Proteomes" id="UP000192907">
    <property type="component" value="Unassembled WGS sequence"/>
</dbReference>
<dbReference type="InterPro" id="IPR042203">
    <property type="entry name" value="Leu/Phe-tRNA_Trfase_C"/>
</dbReference>
<dbReference type="Gene3D" id="3.30.70.3550">
    <property type="entry name" value="Leucyl/phenylalanyl-tRNA-protein transferase, N-terminal domain"/>
    <property type="match status" value="1"/>
</dbReference>
<comment type="subcellular location">
    <subcellularLocation>
        <location evidence="4">Cytoplasm</location>
    </subcellularLocation>
</comment>
<dbReference type="PANTHER" id="PTHR30098">
    <property type="entry name" value="LEUCYL/PHENYLALANYL-TRNA--PROTEIN TRANSFERASE"/>
    <property type="match status" value="1"/>
</dbReference>
<proteinExistence type="inferred from homology"/>
<dbReference type="PANTHER" id="PTHR30098:SF2">
    <property type="entry name" value="LEUCYL_PHENYLALANYL-TRNA--PROTEIN TRANSFERASE"/>
    <property type="match status" value="1"/>
</dbReference>
<dbReference type="Gene3D" id="3.40.630.70">
    <property type="entry name" value="Leucyl/phenylalanyl-tRNA-protein transferase, C-terminal domain"/>
    <property type="match status" value="1"/>
</dbReference>
<dbReference type="InterPro" id="IPR004616">
    <property type="entry name" value="Leu/Phe-tRNA_Trfase"/>
</dbReference>
<evidence type="ECO:0000256" key="3">
    <source>
        <dbReference type="ARBA" id="ARBA00023315"/>
    </source>
</evidence>
<sequence length="218" mass="25311">MLDRFTRARIGPMTTLNKDILLLAYANGFFPMPHPQTEEICWFNPDPRAIIPLERFHLSRSLKRSLRRYQFVPTIDQCFTRVMQECAARQETWINNEIEAAYHELHIAGHAHSLEVWQDNNLVGGLYGVALGRAFFAESKFHRVTDASKAAVYFLTEHLKMQNFQLLEVQFLTPHLSRLGAIEIPASEYQKLLKDAIAQSADFTEFRYQSPWLTKEKP</sequence>
<evidence type="ECO:0000256" key="2">
    <source>
        <dbReference type="ARBA" id="ARBA00022679"/>
    </source>
</evidence>
<dbReference type="NCBIfam" id="TIGR00667">
    <property type="entry name" value="aat"/>
    <property type="match status" value="1"/>
</dbReference>
<dbReference type="FunFam" id="3.40.630.70:FF:000001">
    <property type="entry name" value="Leucyl/phenylalanyl-tRNA--protein transferase"/>
    <property type="match status" value="1"/>
</dbReference>